<dbReference type="Proteomes" id="UP001165396">
    <property type="component" value="Unassembled WGS sequence"/>
</dbReference>
<reference evidence="2" key="1">
    <citation type="submission" date="2022-07" db="EMBL/GenBank/DDBJ databases">
        <title>Pseudosulfitobacter sp. strain AP-MA-4, whole genome sequence.</title>
        <authorList>
            <person name="Jiang Y."/>
        </authorList>
    </citation>
    <scope>NUCLEOTIDE SEQUENCE</scope>
    <source>
        <strain evidence="2">AP-MA-4</strain>
    </source>
</reference>
<dbReference type="Pfam" id="PF19834">
    <property type="entry name" value="DUF6314"/>
    <property type="match status" value="1"/>
</dbReference>
<evidence type="ECO:0000313" key="3">
    <source>
        <dbReference type="Proteomes" id="UP001165396"/>
    </source>
</evidence>
<dbReference type="RefSeq" id="WP_258293369.1">
    <property type="nucleotide sequence ID" value="NZ_JANKJG010000002.1"/>
</dbReference>
<dbReference type="InterPro" id="IPR045632">
    <property type="entry name" value="DUF6314"/>
</dbReference>
<sequence length="136" mass="15694">MTDIRARTLSDFEGRWRLEREIVHDDGMQAQFSGTAVWQPEGGFLRCIEEGTMRIGESAPMVGQRVYLWDAALQVFFEDGRLFHQVPPEGGDTGHWCDPDQYDGRYDFAAWPAFVVTWSVRGPRKAYRMVSRYSPL</sequence>
<accession>A0ABT1YXT0</accession>
<gene>
    <name evidence="2" type="ORF">NTA49_04020</name>
</gene>
<keyword evidence="3" id="KW-1185">Reference proteome</keyword>
<dbReference type="EMBL" id="JANKJG010000002">
    <property type="protein sequence ID" value="MCR8825694.1"/>
    <property type="molecule type" value="Genomic_DNA"/>
</dbReference>
<name>A0ABT1YXT0_9RHOB</name>
<evidence type="ECO:0000259" key="1">
    <source>
        <dbReference type="Pfam" id="PF19834"/>
    </source>
</evidence>
<organism evidence="2 3">
    <name type="scientific">Pseudosulfitobacter koreensis</name>
    <dbReference type="NCBI Taxonomy" id="2968472"/>
    <lineage>
        <taxon>Bacteria</taxon>
        <taxon>Pseudomonadati</taxon>
        <taxon>Pseudomonadota</taxon>
        <taxon>Alphaproteobacteria</taxon>
        <taxon>Rhodobacterales</taxon>
        <taxon>Roseobacteraceae</taxon>
        <taxon>Pseudosulfitobacter</taxon>
    </lineage>
</organism>
<feature type="domain" description="DUF6314" evidence="1">
    <location>
        <begin position="12"/>
        <end position="134"/>
    </location>
</feature>
<evidence type="ECO:0000313" key="2">
    <source>
        <dbReference type="EMBL" id="MCR8825694.1"/>
    </source>
</evidence>
<proteinExistence type="predicted"/>
<protein>
    <submittedName>
        <fullName evidence="2">DUF6314 family protein</fullName>
    </submittedName>
</protein>
<comment type="caution">
    <text evidence="2">The sequence shown here is derived from an EMBL/GenBank/DDBJ whole genome shotgun (WGS) entry which is preliminary data.</text>
</comment>